<reference evidence="3 4" key="1">
    <citation type="submission" date="2019-12" db="EMBL/GenBank/DDBJ databases">
        <title>Chromosome-level assembly of the Caenorhabditis remanei genome.</title>
        <authorList>
            <person name="Teterina A.A."/>
            <person name="Willis J.H."/>
            <person name="Phillips P.C."/>
        </authorList>
    </citation>
    <scope>NUCLEOTIDE SEQUENCE [LARGE SCALE GENOMIC DNA]</scope>
    <source>
        <strain evidence="3 4">PX506</strain>
        <tissue evidence="3">Whole organism</tissue>
    </source>
</reference>
<dbReference type="PROSITE" id="PS50097">
    <property type="entry name" value="BTB"/>
    <property type="match status" value="1"/>
</dbReference>
<evidence type="ECO:0000256" key="1">
    <source>
        <dbReference type="SAM" id="MobiDB-lite"/>
    </source>
</evidence>
<dbReference type="PANTHER" id="PTHR22743">
    <property type="entry name" value="MEPRIN/TRAF-LIKE MATH FAMILY-C.ELEGANS"/>
    <property type="match status" value="1"/>
</dbReference>
<dbReference type="Pfam" id="PF00651">
    <property type="entry name" value="BTB"/>
    <property type="match status" value="1"/>
</dbReference>
<organism evidence="3 4">
    <name type="scientific">Caenorhabditis remanei</name>
    <name type="common">Caenorhabditis vulgaris</name>
    <dbReference type="NCBI Taxonomy" id="31234"/>
    <lineage>
        <taxon>Eukaryota</taxon>
        <taxon>Metazoa</taxon>
        <taxon>Ecdysozoa</taxon>
        <taxon>Nematoda</taxon>
        <taxon>Chromadorea</taxon>
        <taxon>Rhabditida</taxon>
        <taxon>Rhabditina</taxon>
        <taxon>Rhabditomorpha</taxon>
        <taxon>Rhabditoidea</taxon>
        <taxon>Rhabditidae</taxon>
        <taxon>Peloderinae</taxon>
        <taxon>Caenorhabditis</taxon>
    </lineage>
</organism>
<gene>
    <name evidence="3" type="ORF">GCK72_007568</name>
</gene>
<dbReference type="CTD" id="9805474"/>
<evidence type="ECO:0000313" key="3">
    <source>
        <dbReference type="EMBL" id="KAF1767609.1"/>
    </source>
</evidence>
<proteinExistence type="predicted"/>
<dbReference type="RefSeq" id="XP_003107172.2">
    <property type="nucleotide sequence ID" value="XM_003107124.2"/>
</dbReference>
<sequence length="247" mass="28234">MSGRRGRKRQREVTPHPTTPIKMNAVEFDGSDANLFDIILMVEGKKFFVNKKQLALHSMFFHRMFYGGFEEAKKEEIEIKEVSADDFQKFLEVVHGVEDLEDSAVEAVFDLSDRFDCEHIIKKCKKFLLAKNQVPPKTMLALSIRHHFEELKTKALETVKTKWDMKAILPANLKDLDHPTMSLLLKKSLNLSGNASIDTPSDDERDVQDLLRGMLRQGEEDPGQIDIRARVGEASRRIMARVRALGP</sequence>
<feature type="domain" description="BTB" evidence="2">
    <location>
        <begin position="36"/>
        <end position="95"/>
    </location>
</feature>
<dbReference type="Proteomes" id="UP000483820">
    <property type="component" value="Chromosome II"/>
</dbReference>
<feature type="compositionally biased region" description="Basic residues" evidence="1">
    <location>
        <begin position="1"/>
        <end position="10"/>
    </location>
</feature>
<comment type="caution">
    <text evidence="3">The sequence shown here is derived from an EMBL/GenBank/DDBJ whole genome shotgun (WGS) entry which is preliminary data.</text>
</comment>
<dbReference type="InterPro" id="IPR000210">
    <property type="entry name" value="BTB/POZ_dom"/>
</dbReference>
<dbReference type="PANTHER" id="PTHR22743:SF165">
    <property type="entry name" value="BTB AND MATH DOMAIN CONTAINING-RELATED"/>
    <property type="match status" value="1"/>
</dbReference>
<dbReference type="SMART" id="SM00225">
    <property type="entry name" value="BTB"/>
    <property type="match status" value="1"/>
</dbReference>
<dbReference type="Gene3D" id="3.30.710.10">
    <property type="entry name" value="Potassium Channel Kv1.1, Chain A"/>
    <property type="match status" value="1"/>
</dbReference>
<name>A0A6A5HJF1_CAERE</name>
<dbReference type="KEGG" id="crq:GCK72_007568"/>
<dbReference type="AlphaFoldDB" id="A0A6A5HJF1"/>
<evidence type="ECO:0000313" key="4">
    <source>
        <dbReference type="Proteomes" id="UP000483820"/>
    </source>
</evidence>
<accession>A0A6A5HJF1</accession>
<protein>
    <recommendedName>
        <fullName evidence="2">BTB domain-containing protein</fullName>
    </recommendedName>
</protein>
<feature type="region of interest" description="Disordered" evidence="1">
    <location>
        <begin position="1"/>
        <end position="20"/>
    </location>
</feature>
<dbReference type="InterPro" id="IPR052664">
    <property type="entry name" value="BTB-MATH_domain_protein"/>
</dbReference>
<evidence type="ECO:0000259" key="2">
    <source>
        <dbReference type="PROSITE" id="PS50097"/>
    </source>
</evidence>
<dbReference type="EMBL" id="WUAV01000002">
    <property type="protein sequence ID" value="KAF1767609.1"/>
    <property type="molecule type" value="Genomic_DNA"/>
</dbReference>
<dbReference type="InterPro" id="IPR011333">
    <property type="entry name" value="SKP1/BTB/POZ_sf"/>
</dbReference>
<dbReference type="GeneID" id="9805474"/>
<dbReference type="SUPFAM" id="SSF54695">
    <property type="entry name" value="POZ domain"/>
    <property type="match status" value="1"/>
</dbReference>